<evidence type="ECO:0000313" key="2">
    <source>
        <dbReference type="Proteomes" id="UP000647836"/>
    </source>
</evidence>
<accession>A0ABR9TZQ2</accession>
<sequence>MAPTVLITGASEGIGKATALLFSRQGLKNQDN</sequence>
<gene>
    <name evidence="1" type="ORF">IQ229_13385</name>
</gene>
<keyword evidence="2" id="KW-1185">Reference proteome</keyword>
<name>A0ABR9TZQ2_9NOSO</name>
<evidence type="ECO:0000313" key="1">
    <source>
        <dbReference type="EMBL" id="MBE9105895.1"/>
    </source>
</evidence>
<dbReference type="InterPro" id="IPR036291">
    <property type="entry name" value="NAD(P)-bd_dom_sf"/>
</dbReference>
<dbReference type="Gene3D" id="3.40.50.720">
    <property type="entry name" value="NAD(P)-binding Rossmann-like Domain"/>
    <property type="match status" value="1"/>
</dbReference>
<proteinExistence type="predicted"/>
<dbReference type="EMBL" id="JADEXF010000396">
    <property type="protein sequence ID" value="MBE9105895.1"/>
    <property type="molecule type" value="Genomic_DNA"/>
</dbReference>
<comment type="caution">
    <text evidence="1">The sequence shown here is derived from an EMBL/GenBank/DDBJ whole genome shotgun (WGS) entry which is preliminary data.</text>
</comment>
<dbReference type="Proteomes" id="UP000647836">
    <property type="component" value="Unassembled WGS sequence"/>
</dbReference>
<organism evidence="1 2">
    <name type="scientific">Nostoc cf. edaphicum LEGE 07299</name>
    <dbReference type="NCBI Taxonomy" id="2777974"/>
    <lineage>
        <taxon>Bacteria</taxon>
        <taxon>Bacillati</taxon>
        <taxon>Cyanobacteriota</taxon>
        <taxon>Cyanophyceae</taxon>
        <taxon>Nostocales</taxon>
        <taxon>Nostocaceae</taxon>
        <taxon>Nostoc</taxon>
    </lineage>
</organism>
<dbReference type="SUPFAM" id="SSF51735">
    <property type="entry name" value="NAD(P)-binding Rossmann-fold domains"/>
    <property type="match status" value="1"/>
</dbReference>
<reference evidence="1 2" key="1">
    <citation type="submission" date="2020-10" db="EMBL/GenBank/DDBJ databases">
        <authorList>
            <person name="Castelo-Branco R."/>
            <person name="Eusebio N."/>
            <person name="Adriana R."/>
            <person name="Vieira A."/>
            <person name="Brugerolle De Fraissinette N."/>
            <person name="Rezende De Castro R."/>
            <person name="Schneider M.P."/>
            <person name="Vasconcelos V."/>
            <person name="Leao P.N."/>
        </authorList>
    </citation>
    <scope>NUCLEOTIDE SEQUENCE [LARGE SCALE GENOMIC DNA]</scope>
    <source>
        <strain evidence="1 2">LEGE 07299</strain>
    </source>
</reference>
<protein>
    <submittedName>
        <fullName evidence="1">Short-chain dehydrogenase</fullName>
    </submittedName>
</protein>